<accession>A0A835T2Y7</accession>
<evidence type="ECO:0000313" key="2">
    <source>
        <dbReference type="EMBL" id="KAG2436396.1"/>
    </source>
</evidence>
<feature type="compositionally biased region" description="Gly residues" evidence="1">
    <location>
        <begin position="824"/>
        <end position="833"/>
    </location>
</feature>
<feature type="compositionally biased region" description="Low complexity" evidence="1">
    <location>
        <begin position="834"/>
        <end position="849"/>
    </location>
</feature>
<dbReference type="OrthoDB" id="545265at2759"/>
<gene>
    <name evidence="2" type="ORF">HXX76_006701</name>
</gene>
<feature type="region of interest" description="Disordered" evidence="1">
    <location>
        <begin position="960"/>
        <end position="988"/>
    </location>
</feature>
<feature type="compositionally biased region" description="Gly residues" evidence="1">
    <location>
        <begin position="1028"/>
        <end position="1041"/>
    </location>
</feature>
<feature type="compositionally biased region" description="Low complexity" evidence="1">
    <location>
        <begin position="782"/>
        <end position="791"/>
    </location>
</feature>
<keyword evidence="3" id="KW-1185">Reference proteome</keyword>
<feature type="region of interest" description="Disordered" evidence="1">
    <location>
        <begin position="526"/>
        <end position="581"/>
    </location>
</feature>
<reference evidence="2" key="1">
    <citation type="journal article" date="2020" name="bioRxiv">
        <title>Comparative genomics of Chlamydomonas.</title>
        <authorList>
            <person name="Craig R.J."/>
            <person name="Hasan A.R."/>
            <person name="Ness R.W."/>
            <person name="Keightley P.D."/>
        </authorList>
    </citation>
    <scope>NUCLEOTIDE SEQUENCE</scope>
    <source>
        <strain evidence="2">SAG 7.73</strain>
    </source>
</reference>
<feature type="region of interest" description="Disordered" evidence="1">
    <location>
        <begin position="613"/>
        <end position="635"/>
    </location>
</feature>
<feature type="compositionally biased region" description="Low complexity" evidence="1">
    <location>
        <begin position="222"/>
        <end position="267"/>
    </location>
</feature>
<proteinExistence type="predicted"/>
<feature type="region of interest" description="Disordered" evidence="1">
    <location>
        <begin position="190"/>
        <end position="285"/>
    </location>
</feature>
<feature type="compositionally biased region" description="Basic residues" evidence="1">
    <location>
        <begin position="199"/>
        <end position="219"/>
    </location>
</feature>
<comment type="caution">
    <text evidence="2">The sequence shown here is derived from an EMBL/GenBank/DDBJ whole genome shotgun (WGS) entry which is preliminary data.</text>
</comment>
<feature type="region of interest" description="Disordered" evidence="1">
    <location>
        <begin position="387"/>
        <end position="413"/>
    </location>
</feature>
<feature type="compositionally biased region" description="Low complexity" evidence="1">
    <location>
        <begin position="812"/>
        <end position="823"/>
    </location>
</feature>
<name>A0A835T2Y7_CHLIN</name>
<feature type="region of interest" description="Disordered" evidence="1">
    <location>
        <begin position="782"/>
        <end position="891"/>
    </location>
</feature>
<sequence>MLSKHSPPPPARLLVSVARACPVRLCCYVARHSRPACVRLATRDCQKRPRLLLALSAHRLGGRGLRGASVVTCWRPEGGAAADSDADVAAAAAAAGTASPLTPGGGASELAERGLITGVCEQFVDAWWRGVARGVDSATDSFSQLLIGAPRAAAAAAPAAAGTAGSSAAATEESGGGGAAAPAAAPAASAASSIDAAHRTARKHDHHLHLSWRRGHHEPKRPAAQTATAPQEQKPQPREAPAAGEATAAAGESTRNTASSTSSTASSLRDEGPPPAPAGEPEPEFVLMPDGVLHRRPLRGYGALLTQLAAQHAEYHRVQYRPVAIAANVRSGVCYVLGEFRMQDVGGLAGHPATFRISKGNCLYKFRVVEQAGGAVGAREAEAEAETGAGSSAGAAVSSGAAASGAGGSDGRRHVISRGWVRRQMTQEERDERVWDPVHVYPAPFPIERLHLTRGGRPDAAAMQEAACAWVAAQAKPRRSPPAPAAAAIPGLETAGMETQQRGAEEGGDAAAAAFSGAVTSISTLGQITSTDPHRADNTPDTISGSSSSSSSTGTDRSGSPQAANNVLRGGSSGVCGRAQKQGHGAPRLLVCSWRGLGAAAAEGAHATAAGAGAGAGAAAGGVEASEDEAESGPTRVQQHLASSVLSRECRLHDAYGIYPSPEDLRLLPGMAGAAGYGSKRSQQPVLGPEAILQRIQAQQRLTEHVEPLLHDVAVSADHNIAFVHYVNVITPAAALLEPAAAATAAPPASAAAGGGASSTLAARSGGGAAGAAAAAAAAAGGSQPAGDDAASPVRGDGGAARKLPEAPVAESAAGSSSRSSSRGGAGAGGMGAARGTAAGTPAGGAPPAEYDALLSTAPQTVPTIPDAGLGLQVSREGDSPGAVLTSSSSRSSAARIAAVSSVATAAANAASAAAQAATAAAGVATSAASAANVAATTATTAATMAATAATAAAFIAASSSQQRQQPQQQSQPALEPEAGTGAAAAGTGTGAAATRGVALPLSAGQRDGMAASAAPASLVGSGTMDAGSGGGGGGGGGDGPLMGSLDLRLQERLQDLRLAMPQVQMQMPMQMQSLEEAITVAAQRVAGAAGTAAAAASAAAAAATAVIMAEHQAQQQAAAAAAAAAATGGKAGVEQAPGAAPAAVPPPPPVPYQQENMAALLFDDDGAVTDVWLLRSPFHWERRLLRP</sequence>
<dbReference type="Proteomes" id="UP000650467">
    <property type="component" value="Unassembled WGS sequence"/>
</dbReference>
<feature type="compositionally biased region" description="Low complexity" evidence="1">
    <location>
        <begin position="387"/>
        <end position="404"/>
    </location>
</feature>
<feature type="region of interest" description="Disordered" evidence="1">
    <location>
        <begin position="1023"/>
        <end position="1044"/>
    </location>
</feature>
<dbReference type="AlphaFoldDB" id="A0A835T2Y7"/>
<evidence type="ECO:0000256" key="1">
    <source>
        <dbReference type="SAM" id="MobiDB-lite"/>
    </source>
</evidence>
<dbReference type="EMBL" id="JAEHOC010000013">
    <property type="protein sequence ID" value="KAG2436396.1"/>
    <property type="molecule type" value="Genomic_DNA"/>
</dbReference>
<evidence type="ECO:0000313" key="3">
    <source>
        <dbReference type="Proteomes" id="UP000650467"/>
    </source>
</evidence>
<protein>
    <submittedName>
        <fullName evidence="2">Uncharacterized protein</fullName>
    </submittedName>
</protein>
<feature type="compositionally biased region" description="Low complexity" evidence="1">
    <location>
        <begin position="542"/>
        <end position="560"/>
    </location>
</feature>
<organism evidence="2 3">
    <name type="scientific">Chlamydomonas incerta</name>
    <dbReference type="NCBI Taxonomy" id="51695"/>
    <lineage>
        <taxon>Eukaryota</taxon>
        <taxon>Viridiplantae</taxon>
        <taxon>Chlorophyta</taxon>
        <taxon>core chlorophytes</taxon>
        <taxon>Chlorophyceae</taxon>
        <taxon>CS clade</taxon>
        <taxon>Chlamydomonadales</taxon>
        <taxon>Chlamydomonadaceae</taxon>
        <taxon>Chlamydomonas</taxon>
    </lineage>
</organism>